<dbReference type="EMBL" id="JAXIOK010000023">
    <property type="protein sequence ID" value="KAK4742026.1"/>
    <property type="molecule type" value="Genomic_DNA"/>
</dbReference>
<keyword evidence="3" id="KW-0805">Transcription regulation</keyword>
<dbReference type="InterPro" id="IPR009057">
    <property type="entry name" value="Homeodomain-like_sf"/>
</dbReference>
<dbReference type="Proteomes" id="UP001345219">
    <property type="component" value="Chromosome 1"/>
</dbReference>
<dbReference type="InterPro" id="IPR006447">
    <property type="entry name" value="Myb_dom_plants"/>
</dbReference>
<name>A0AAN7J9J8_9MYRT</name>
<feature type="compositionally biased region" description="Basic and acidic residues" evidence="9">
    <location>
        <begin position="212"/>
        <end position="222"/>
    </location>
</feature>
<evidence type="ECO:0000256" key="9">
    <source>
        <dbReference type="SAM" id="MobiDB-lite"/>
    </source>
</evidence>
<dbReference type="GO" id="GO:0045893">
    <property type="term" value="P:positive regulation of DNA-templated transcription"/>
    <property type="evidence" value="ECO:0007669"/>
    <property type="project" value="InterPro"/>
</dbReference>
<dbReference type="InterPro" id="IPR011006">
    <property type="entry name" value="CheY-like_superfamily"/>
</dbReference>
<sequence>MVCIDNNFQGLKDFPKGLRVLLLDHDPGSAAELKARLEAMDYVVTIFCDENEALSAITNKLETFHVAIIGVEATSGNSDGSFKFLETARDLPTIMISDVDCLSTTMRCIALGAVEFLHKPIREDKLKNIWQHVVHKAFNAGVGLVSESLKPVKESLVSILQLGQDNGEVGKDESDTEHVSVHEPSTPQLKCGTPFMDGNCLQEKANFSTQKQSRDQYAESKSVETTFDDSTAETLPGEKSDLQSVEGGLIKVKDNSGDNNSKIESSMSPLVQAKNDSHDCADNTVRFSGTQNSTRKTNKKKIKIDWTPDLHKKFVQAVEQLGAGQVIPSRILELMKVEGLTRHNVASHLQKYRMNRRHILSKEDERRCPQNKDAALKNYYAHRPIMAFMPYHSHHISYPVWGLQGNHQHPMQYWSPPLQPAENWQWKSYPALHADAWGCPVVPAFQGMGFPFPQDGSGYHSAGVVDNASEQSSFRLHPILNFKTVMQAEEVVDRVVKEAISKPWLPLPLGLKSPPTDGVLAELSRQGIIPCIPHHHGDLELDPH</sequence>
<feature type="domain" description="Response regulatory" evidence="10">
    <location>
        <begin position="19"/>
        <end position="134"/>
    </location>
</feature>
<evidence type="ECO:0000259" key="11">
    <source>
        <dbReference type="PROSITE" id="PS51294"/>
    </source>
</evidence>
<dbReference type="Pfam" id="PF00249">
    <property type="entry name" value="Myb_DNA-binding"/>
    <property type="match status" value="1"/>
</dbReference>
<evidence type="ECO:0000256" key="7">
    <source>
        <dbReference type="ARBA" id="ARBA00061767"/>
    </source>
</evidence>
<dbReference type="GO" id="GO:0000976">
    <property type="term" value="F:transcription cis-regulatory region binding"/>
    <property type="evidence" value="ECO:0007669"/>
    <property type="project" value="TreeGrafter"/>
</dbReference>
<comment type="caution">
    <text evidence="8">Lacks conserved residue(s) required for the propagation of feature annotation.</text>
</comment>
<evidence type="ECO:0000256" key="6">
    <source>
        <dbReference type="ARBA" id="ARBA00023242"/>
    </source>
</evidence>
<evidence type="ECO:0008006" key="14">
    <source>
        <dbReference type="Google" id="ProtNLM"/>
    </source>
</evidence>
<proteinExistence type="predicted"/>
<dbReference type="GO" id="GO:0000160">
    <property type="term" value="P:phosphorelay signal transduction system"/>
    <property type="evidence" value="ECO:0007669"/>
    <property type="project" value="UniProtKB-KW"/>
</dbReference>
<dbReference type="GO" id="GO:0003700">
    <property type="term" value="F:DNA-binding transcription factor activity"/>
    <property type="evidence" value="ECO:0007669"/>
    <property type="project" value="InterPro"/>
</dbReference>
<feature type="compositionally biased region" description="Basic and acidic residues" evidence="9">
    <location>
        <begin position="168"/>
        <end position="181"/>
    </location>
</feature>
<dbReference type="SUPFAM" id="SSF46689">
    <property type="entry name" value="Homeodomain-like"/>
    <property type="match status" value="1"/>
</dbReference>
<reference evidence="12 13" key="1">
    <citation type="journal article" date="2023" name="Hortic Res">
        <title>Pangenome of water caltrop reveals structural variations and asymmetric subgenome divergence after allopolyploidization.</title>
        <authorList>
            <person name="Zhang X."/>
            <person name="Chen Y."/>
            <person name="Wang L."/>
            <person name="Yuan Y."/>
            <person name="Fang M."/>
            <person name="Shi L."/>
            <person name="Lu R."/>
            <person name="Comes H.P."/>
            <person name="Ma Y."/>
            <person name="Chen Y."/>
            <person name="Huang G."/>
            <person name="Zhou Y."/>
            <person name="Zheng Z."/>
            <person name="Qiu Y."/>
        </authorList>
    </citation>
    <scope>NUCLEOTIDE SEQUENCE [LARGE SCALE GENOMIC DNA]</scope>
    <source>
        <tissue evidence="12">Roots</tissue>
    </source>
</reference>
<dbReference type="Gene3D" id="1.10.10.60">
    <property type="entry name" value="Homeodomain-like"/>
    <property type="match status" value="1"/>
</dbReference>
<dbReference type="AlphaFoldDB" id="A0AAN7J9J8"/>
<feature type="region of interest" description="Disordered" evidence="9">
    <location>
        <begin position="207"/>
        <end position="245"/>
    </location>
</feature>
<dbReference type="FunFam" id="1.10.10.60:FF:000007">
    <property type="entry name" value="Two-component response regulator"/>
    <property type="match status" value="1"/>
</dbReference>
<gene>
    <name evidence="12" type="ORF">SAY87_000027</name>
</gene>
<keyword evidence="6" id="KW-0539">Nucleus</keyword>
<evidence type="ECO:0000256" key="8">
    <source>
        <dbReference type="PROSITE-ProRule" id="PRU00169"/>
    </source>
</evidence>
<comment type="caution">
    <text evidence="12">The sequence shown here is derived from an EMBL/GenBank/DDBJ whole genome shotgun (WGS) entry which is preliminary data.</text>
</comment>
<keyword evidence="4" id="KW-0238">DNA-binding</keyword>
<dbReference type="Gene3D" id="3.40.50.2300">
    <property type="match status" value="1"/>
</dbReference>
<dbReference type="SUPFAM" id="SSF52172">
    <property type="entry name" value="CheY-like"/>
    <property type="match status" value="1"/>
</dbReference>
<evidence type="ECO:0000313" key="12">
    <source>
        <dbReference type="EMBL" id="KAK4742026.1"/>
    </source>
</evidence>
<evidence type="ECO:0000256" key="3">
    <source>
        <dbReference type="ARBA" id="ARBA00023015"/>
    </source>
</evidence>
<feature type="domain" description="HTH myb-type" evidence="11">
    <location>
        <begin position="298"/>
        <end position="357"/>
    </location>
</feature>
<dbReference type="PANTHER" id="PTHR31312:SF4">
    <property type="entry name" value="TWO-COMPONENT RESPONSE REGULATOR-LIKE APRR2"/>
    <property type="match status" value="1"/>
</dbReference>
<evidence type="ECO:0000256" key="5">
    <source>
        <dbReference type="ARBA" id="ARBA00023163"/>
    </source>
</evidence>
<dbReference type="InterPro" id="IPR017930">
    <property type="entry name" value="Myb_dom"/>
</dbReference>
<dbReference type="NCBIfam" id="TIGR01557">
    <property type="entry name" value="myb_SHAQKYF"/>
    <property type="match status" value="1"/>
</dbReference>
<keyword evidence="2" id="KW-0902">Two-component regulatory system</keyword>
<dbReference type="GO" id="GO:0005634">
    <property type="term" value="C:nucleus"/>
    <property type="evidence" value="ECO:0007669"/>
    <property type="project" value="UniProtKB-SubCell"/>
</dbReference>
<accession>A0AAN7J9J8</accession>
<evidence type="ECO:0000259" key="10">
    <source>
        <dbReference type="PROSITE" id="PS50110"/>
    </source>
</evidence>
<evidence type="ECO:0000256" key="1">
    <source>
        <dbReference type="ARBA" id="ARBA00004123"/>
    </source>
</evidence>
<organism evidence="12 13">
    <name type="scientific">Trapa incisa</name>
    <dbReference type="NCBI Taxonomy" id="236973"/>
    <lineage>
        <taxon>Eukaryota</taxon>
        <taxon>Viridiplantae</taxon>
        <taxon>Streptophyta</taxon>
        <taxon>Embryophyta</taxon>
        <taxon>Tracheophyta</taxon>
        <taxon>Spermatophyta</taxon>
        <taxon>Magnoliopsida</taxon>
        <taxon>eudicotyledons</taxon>
        <taxon>Gunneridae</taxon>
        <taxon>Pentapetalae</taxon>
        <taxon>rosids</taxon>
        <taxon>malvids</taxon>
        <taxon>Myrtales</taxon>
        <taxon>Lythraceae</taxon>
        <taxon>Trapa</taxon>
    </lineage>
</organism>
<keyword evidence="5" id="KW-0804">Transcription</keyword>
<dbReference type="InterPro" id="IPR044825">
    <property type="entry name" value="GLK1/2-like"/>
</dbReference>
<dbReference type="InterPro" id="IPR001005">
    <property type="entry name" value="SANT/Myb"/>
</dbReference>
<evidence type="ECO:0000256" key="2">
    <source>
        <dbReference type="ARBA" id="ARBA00023012"/>
    </source>
</evidence>
<dbReference type="InterPro" id="IPR001789">
    <property type="entry name" value="Sig_transdc_resp-reg_receiver"/>
</dbReference>
<comment type="subunit">
    <text evidence="7">Binds the target DNA as a monomer.</text>
</comment>
<dbReference type="PROSITE" id="PS50110">
    <property type="entry name" value="RESPONSE_REGULATORY"/>
    <property type="match status" value="1"/>
</dbReference>
<keyword evidence="13" id="KW-1185">Reference proteome</keyword>
<dbReference type="SMART" id="SM00448">
    <property type="entry name" value="REC"/>
    <property type="match status" value="1"/>
</dbReference>
<feature type="region of interest" description="Disordered" evidence="9">
    <location>
        <begin position="166"/>
        <end position="194"/>
    </location>
</feature>
<comment type="subcellular location">
    <subcellularLocation>
        <location evidence="1">Nucleus</location>
    </subcellularLocation>
</comment>
<evidence type="ECO:0000256" key="4">
    <source>
        <dbReference type="ARBA" id="ARBA00023125"/>
    </source>
</evidence>
<dbReference type="FunFam" id="3.40.50.2300:FF:000206">
    <property type="entry name" value="Two-component response regulator-like APRR2"/>
    <property type="match status" value="1"/>
</dbReference>
<protein>
    <recommendedName>
        <fullName evidence="14">Two-component response regulator-like APRR2</fullName>
    </recommendedName>
</protein>
<dbReference type="PROSITE" id="PS51294">
    <property type="entry name" value="HTH_MYB"/>
    <property type="match status" value="1"/>
</dbReference>
<evidence type="ECO:0000313" key="13">
    <source>
        <dbReference type="Proteomes" id="UP001345219"/>
    </source>
</evidence>
<dbReference type="PANTHER" id="PTHR31312">
    <property type="entry name" value="TRANSCRIPTION ACTIVATOR GLK1"/>
    <property type="match status" value="1"/>
</dbReference>